<feature type="active site" description="Nucleophile" evidence="4">
    <location>
        <position position="76"/>
    </location>
</feature>
<dbReference type="GO" id="GO:0019148">
    <property type="term" value="F:D-cysteine desulfhydrase activity"/>
    <property type="evidence" value="ECO:0007669"/>
    <property type="project" value="TreeGrafter"/>
</dbReference>
<evidence type="ECO:0000256" key="5">
    <source>
        <dbReference type="PIRSR" id="PIRSR006278-2"/>
    </source>
</evidence>
<evidence type="ECO:0000313" key="8">
    <source>
        <dbReference type="WBParaSite" id="PSAMB.scaffold5547size11432.g26885.t1"/>
    </source>
</evidence>
<accession>A0A914X0T6</accession>
<dbReference type="SUPFAM" id="SSF53686">
    <property type="entry name" value="Tryptophan synthase beta subunit-like PLP-dependent enzymes"/>
    <property type="match status" value="1"/>
</dbReference>
<dbReference type="AlphaFoldDB" id="A0A914X0T6"/>
<dbReference type="PIRSF" id="PIRSF006278">
    <property type="entry name" value="ACCD_DCysDesulf"/>
    <property type="match status" value="1"/>
</dbReference>
<feature type="domain" description="Tryptophan synthase beta chain-like PALP" evidence="6">
    <location>
        <begin position="10"/>
        <end position="321"/>
    </location>
</feature>
<dbReference type="InterPro" id="IPR001926">
    <property type="entry name" value="TrpB-like_PALP"/>
</dbReference>
<comment type="cofactor">
    <cofactor evidence="1">
        <name>pyridoxal 5'-phosphate</name>
        <dbReference type="ChEBI" id="CHEBI:597326"/>
    </cofactor>
</comment>
<evidence type="ECO:0000313" key="7">
    <source>
        <dbReference type="Proteomes" id="UP000887566"/>
    </source>
</evidence>
<dbReference type="PANTHER" id="PTHR43780:SF2">
    <property type="entry name" value="1-AMINOCYCLOPROPANE-1-CARBOXYLATE DEAMINASE-RELATED"/>
    <property type="match status" value="1"/>
</dbReference>
<dbReference type="Pfam" id="PF00291">
    <property type="entry name" value="PALP"/>
    <property type="match status" value="1"/>
</dbReference>
<dbReference type="Proteomes" id="UP000887566">
    <property type="component" value="Unplaced"/>
</dbReference>
<dbReference type="PANTHER" id="PTHR43780">
    <property type="entry name" value="1-AMINOCYCLOPROPANE-1-CARBOXYLATE DEAMINASE-RELATED"/>
    <property type="match status" value="1"/>
</dbReference>
<dbReference type="InterPro" id="IPR036052">
    <property type="entry name" value="TrpB-like_PALP_sf"/>
</dbReference>
<comment type="similarity">
    <text evidence="2">Belongs to the ACC deaminase/D-cysteine desulfhydrase family.</text>
</comment>
<evidence type="ECO:0000259" key="6">
    <source>
        <dbReference type="Pfam" id="PF00291"/>
    </source>
</evidence>
<evidence type="ECO:0000256" key="3">
    <source>
        <dbReference type="ARBA" id="ARBA00022898"/>
    </source>
</evidence>
<dbReference type="InterPro" id="IPR005966">
    <property type="entry name" value="D-Cys_desShydrase"/>
</dbReference>
<dbReference type="Gene3D" id="3.40.50.1100">
    <property type="match status" value="2"/>
</dbReference>
<reference evidence="8" key="1">
    <citation type="submission" date="2022-11" db="UniProtKB">
        <authorList>
            <consortium name="WormBaseParasite"/>
        </authorList>
    </citation>
    <scope>IDENTIFICATION</scope>
</reference>
<evidence type="ECO:0000256" key="2">
    <source>
        <dbReference type="ARBA" id="ARBA00008639"/>
    </source>
</evidence>
<name>A0A914X0T6_9BILA</name>
<protein>
    <submittedName>
        <fullName evidence="8">Tryptophan synthase beta chain-like PALP domain-containing protein</fullName>
    </submittedName>
</protein>
<dbReference type="InterPro" id="IPR027278">
    <property type="entry name" value="ACCD_DCysDesulf"/>
</dbReference>
<dbReference type="NCBIfam" id="TIGR01275">
    <property type="entry name" value="ACC_deam_rel"/>
    <property type="match status" value="1"/>
</dbReference>
<proteinExistence type="inferred from homology"/>
<feature type="modified residue" description="N6-(pyridoxal phosphate)lysine" evidence="5">
    <location>
        <position position="49"/>
    </location>
</feature>
<evidence type="ECO:0000256" key="4">
    <source>
        <dbReference type="PIRSR" id="PIRSR006278-1"/>
    </source>
</evidence>
<sequence>MASLSTIKRISLAHLPTPLDPLPALSKELGINLWVKRDDCTGMGTGGNKTRKLEYLLADAKEQKATVLVTMGAVQSNHCRQTAAVAAQHGLKCELLLTRPQQAPPEYFNNGNILLSSMFGANLVWSDSNSSESLASLVSERMKVLAEQGERPYLIPVGGSNEVGALGYALCAQELIEQCTNRLQAEPEAIVLATGSGGTQAGILIGLRLIGKEHIKVIGINVSASTEVQKNKVRPIVEALGEKLRIGVPIDDELIICDDRFFGPSYGVPNDATLEAVNLFARKEGLLLDPVYTGKAANGLIQMAKDGCFHSSKPIIFLHTGGQSALF</sequence>
<keyword evidence="7" id="KW-1185">Reference proteome</keyword>
<evidence type="ECO:0000256" key="1">
    <source>
        <dbReference type="ARBA" id="ARBA00001933"/>
    </source>
</evidence>
<dbReference type="WBParaSite" id="PSAMB.scaffold5547size11432.g26885.t1">
    <property type="protein sequence ID" value="PSAMB.scaffold5547size11432.g26885.t1"/>
    <property type="gene ID" value="PSAMB.scaffold5547size11432.g26885"/>
</dbReference>
<keyword evidence="3 5" id="KW-0663">Pyridoxal phosphate</keyword>
<organism evidence="7 8">
    <name type="scientific">Plectus sambesii</name>
    <dbReference type="NCBI Taxonomy" id="2011161"/>
    <lineage>
        <taxon>Eukaryota</taxon>
        <taxon>Metazoa</taxon>
        <taxon>Ecdysozoa</taxon>
        <taxon>Nematoda</taxon>
        <taxon>Chromadorea</taxon>
        <taxon>Plectida</taxon>
        <taxon>Plectina</taxon>
        <taxon>Plectoidea</taxon>
        <taxon>Plectidae</taxon>
        <taxon>Plectus</taxon>
    </lineage>
</organism>